<sequence>MKKFSVWAVLMVMMLVVAACGGGNASEDGTQGAAETPPVEQPAAEEPAAEEPAAPTEVTITHQLGETVVPVNPAKVVVFDFGALDSLDKLGVTVTGVPQSGTIPPYLEKYAGSDYTNVGSLVEPDFEKIAELDPDLILISGRQSAHYEEFTKLAPTVFIGVDNANYMESFKNNVTILGQIFQKEAEVAAEVEAVEKAVADLNAASTAGGKNALVVLTNEGKISAYGPGSRFGIIHGAFGIPAVDEDIVVETHGQSVTYEYIVEKDPDYLFVIDRNAVVTSGEAAPAGSLSDNELIKNTKAYKNNKIVYLDPNYWYLSGGGLISVSEMVKQVTEATK</sequence>
<feature type="signal peptide" evidence="6">
    <location>
        <begin position="1"/>
        <end position="18"/>
    </location>
</feature>
<dbReference type="AlphaFoldDB" id="A0A5R9GF54"/>
<feature type="chain" id="PRO_5038402200" evidence="6">
    <location>
        <begin position="19"/>
        <end position="336"/>
    </location>
</feature>
<accession>A0A5R9GF54</accession>
<evidence type="ECO:0000256" key="6">
    <source>
        <dbReference type="SAM" id="SignalP"/>
    </source>
</evidence>
<keyword evidence="4 6" id="KW-0732">Signal</keyword>
<comment type="subcellular location">
    <subcellularLocation>
        <location evidence="1">Cell envelope</location>
    </subcellularLocation>
</comment>
<dbReference type="RefSeq" id="WP_138195314.1">
    <property type="nucleotide sequence ID" value="NZ_VCIW01000010.1"/>
</dbReference>
<name>A0A5R9GF54_9BACL</name>
<dbReference type="SUPFAM" id="SSF53807">
    <property type="entry name" value="Helical backbone' metal receptor"/>
    <property type="match status" value="1"/>
</dbReference>
<feature type="domain" description="Fe/B12 periplasmic-binding" evidence="7">
    <location>
        <begin position="75"/>
        <end position="336"/>
    </location>
</feature>
<dbReference type="Pfam" id="PF01497">
    <property type="entry name" value="Peripla_BP_2"/>
    <property type="match status" value="1"/>
</dbReference>
<comment type="similarity">
    <text evidence="2">Belongs to the bacterial solute-binding protein 8 family.</text>
</comment>
<dbReference type="PANTHER" id="PTHR30532">
    <property type="entry name" value="IRON III DICITRATE-BINDING PERIPLASMIC PROTEIN"/>
    <property type="match status" value="1"/>
</dbReference>
<evidence type="ECO:0000256" key="1">
    <source>
        <dbReference type="ARBA" id="ARBA00004196"/>
    </source>
</evidence>
<feature type="region of interest" description="Disordered" evidence="5">
    <location>
        <begin position="26"/>
        <end position="54"/>
    </location>
</feature>
<proteinExistence type="inferred from homology"/>
<dbReference type="Proteomes" id="UP000309676">
    <property type="component" value="Unassembled WGS sequence"/>
</dbReference>
<dbReference type="GO" id="GO:0030288">
    <property type="term" value="C:outer membrane-bounded periplasmic space"/>
    <property type="evidence" value="ECO:0007669"/>
    <property type="project" value="TreeGrafter"/>
</dbReference>
<organism evidence="8 9">
    <name type="scientific">Paenibacillus antri</name>
    <dbReference type="NCBI Taxonomy" id="2582848"/>
    <lineage>
        <taxon>Bacteria</taxon>
        <taxon>Bacillati</taxon>
        <taxon>Bacillota</taxon>
        <taxon>Bacilli</taxon>
        <taxon>Bacillales</taxon>
        <taxon>Paenibacillaceae</taxon>
        <taxon>Paenibacillus</taxon>
    </lineage>
</organism>
<evidence type="ECO:0000256" key="3">
    <source>
        <dbReference type="ARBA" id="ARBA00022448"/>
    </source>
</evidence>
<reference evidence="8 9" key="1">
    <citation type="submission" date="2019-05" db="EMBL/GenBank/DDBJ databases">
        <authorList>
            <person name="Narsing Rao M.P."/>
            <person name="Li W.J."/>
        </authorList>
    </citation>
    <scope>NUCLEOTIDE SEQUENCE [LARGE SCALE GENOMIC DNA]</scope>
    <source>
        <strain evidence="8 9">SYSU_K30003</strain>
    </source>
</reference>
<feature type="compositionally biased region" description="Low complexity" evidence="5">
    <location>
        <begin position="33"/>
        <end position="54"/>
    </location>
</feature>
<evidence type="ECO:0000259" key="7">
    <source>
        <dbReference type="PROSITE" id="PS50983"/>
    </source>
</evidence>
<keyword evidence="9" id="KW-1185">Reference proteome</keyword>
<dbReference type="CDD" id="cd01140">
    <property type="entry name" value="FatB"/>
    <property type="match status" value="1"/>
</dbReference>
<dbReference type="PROSITE" id="PS51257">
    <property type="entry name" value="PROKAR_LIPOPROTEIN"/>
    <property type="match status" value="1"/>
</dbReference>
<evidence type="ECO:0000256" key="4">
    <source>
        <dbReference type="ARBA" id="ARBA00022729"/>
    </source>
</evidence>
<evidence type="ECO:0000256" key="2">
    <source>
        <dbReference type="ARBA" id="ARBA00008814"/>
    </source>
</evidence>
<protein>
    <submittedName>
        <fullName evidence="8">Siderophore ABC transporter substrate-binding protein</fullName>
    </submittedName>
</protein>
<dbReference type="PANTHER" id="PTHR30532:SF28">
    <property type="entry name" value="PETROBACTIN-BINDING PROTEIN YCLQ"/>
    <property type="match status" value="1"/>
</dbReference>
<evidence type="ECO:0000256" key="5">
    <source>
        <dbReference type="SAM" id="MobiDB-lite"/>
    </source>
</evidence>
<dbReference type="Gene3D" id="3.40.50.1980">
    <property type="entry name" value="Nitrogenase molybdenum iron protein domain"/>
    <property type="match status" value="2"/>
</dbReference>
<keyword evidence="3" id="KW-0813">Transport</keyword>
<dbReference type="EMBL" id="VCIW01000010">
    <property type="protein sequence ID" value="TLS51313.1"/>
    <property type="molecule type" value="Genomic_DNA"/>
</dbReference>
<evidence type="ECO:0000313" key="9">
    <source>
        <dbReference type="Proteomes" id="UP000309676"/>
    </source>
</evidence>
<comment type="caution">
    <text evidence="8">The sequence shown here is derived from an EMBL/GenBank/DDBJ whole genome shotgun (WGS) entry which is preliminary data.</text>
</comment>
<dbReference type="OrthoDB" id="63946at2"/>
<dbReference type="PROSITE" id="PS50983">
    <property type="entry name" value="FE_B12_PBP"/>
    <property type="match status" value="1"/>
</dbReference>
<dbReference type="InterPro" id="IPR033870">
    <property type="entry name" value="FatB"/>
</dbReference>
<dbReference type="InterPro" id="IPR002491">
    <property type="entry name" value="ABC_transptr_periplasmic_BD"/>
</dbReference>
<evidence type="ECO:0000313" key="8">
    <source>
        <dbReference type="EMBL" id="TLS51313.1"/>
    </source>
</evidence>
<gene>
    <name evidence="8" type="ORF">FE782_16440</name>
</gene>
<dbReference type="InterPro" id="IPR051313">
    <property type="entry name" value="Bact_iron-sidero_bind"/>
</dbReference>
<dbReference type="GO" id="GO:1901678">
    <property type="term" value="P:iron coordination entity transport"/>
    <property type="evidence" value="ECO:0007669"/>
    <property type="project" value="UniProtKB-ARBA"/>
</dbReference>